<reference evidence="3 4" key="1">
    <citation type="submission" date="2020-08" db="EMBL/GenBank/DDBJ databases">
        <title>Winkia gen. nov., sp. nov., isolated from faeces of the Anser albifrons in China.</title>
        <authorList>
            <person name="Liu Q."/>
        </authorList>
    </citation>
    <scope>NUCLEOTIDE SEQUENCE [LARGE SCALE GENOMIC DNA]</scope>
    <source>
        <strain evidence="3 4">C62</strain>
    </source>
</reference>
<organism evidence="3 4">
    <name type="scientific">Nanchangia anserum</name>
    <dbReference type="NCBI Taxonomy" id="2692125"/>
    <lineage>
        <taxon>Bacteria</taxon>
        <taxon>Bacillati</taxon>
        <taxon>Actinomycetota</taxon>
        <taxon>Actinomycetes</taxon>
        <taxon>Actinomycetales</taxon>
        <taxon>Actinomycetaceae</taxon>
        <taxon>Nanchangia</taxon>
    </lineage>
</organism>
<name>A0A8I0G6S1_9ACTO</name>
<dbReference type="InterPro" id="IPR047682">
    <property type="entry name" value="SepH-like"/>
</dbReference>
<feature type="domain" description="DUF3071" evidence="2">
    <location>
        <begin position="1"/>
        <end position="166"/>
    </location>
</feature>
<sequence>MKDVHVLGVHPDGNQLILSDADGARYSLQITDALRDACKVTPPLRPVSTRSEGEDPSPREIQELIRAGASAEQISHEFGTAIEKIRRYEGPILAERAYAARRAQALPIGVEADSPTLGDLVVDRLAARGVSPHSLSWDAQRSGHSKQWEILVRFVQNAEEHEAHWSADFEARHVSAIDEEAAWLTERSAPAGRDRGYLASRPSPEIGASEQTADLVESLNAQRGIRQEIDMSEFADDDTEAESSPSPVLALTPTTIPAPASPTAAEDQDDEPAPTTGPLPGLESLEAEEPATSETPASHPPRRSRQRRSVPSWEEIMFGSQPR</sequence>
<dbReference type="EMBL" id="JACRUO010000001">
    <property type="protein sequence ID" value="MBD3688832.1"/>
    <property type="molecule type" value="Genomic_DNA"/>
</dbReference>
<feature type="compositionally biased region" description="Low complexity" evidence="1">
    <location>
        <begin position="252"/>
        <end position="265"/>
    </location>
</feature>
<protein>
    <submittedName>
        <fullName evidence="3">DUF3071 domain-containing protein</fullName>
    </submittedName>
</protein>
<feature type="region of interest" description="Disordered" evidence="1">
    <location>
        <begin position="234"/>
        <end position="323"/>
    </location>
</feature>
<accession>A0A8I0G6S1</accession>
<evidence type="ECO:0000256" key="1">
    <source>
        <dbReference type="SAM" id="MobiDB-lite"/>
    </source>
</evidence>
<gene>
    <name evidence="3" type="ORF">H8R10_01060</name>
</gene>
<dbReference type="InterPro" id="IPR021421">
    <property type="entry name" value="DUF3071"/>
</dbReference>
<dbReference type="NCBIfam" id="NF040712">
    <property type="entry name" value="SepH"/>
    <property type="match status" value="1"/>
</dbReference>
<dbReference type="Pfam" id="PF11268">
    <property type="entry name" value="DUF3071"/>
    <property type="match status" value="1"/>
</dbReference>
<proteinExistence type="predicted"/>
<keyword evidence="4" id="KW-1185">Reference proteome</keyword>
<evidence type="ECO:0000313" key="4">
    <source>
        <dbReference type="Proteomes" id="UP000627538"/>
    </source>
</evidence>
<dbReference type="Proteomes" id="UP000627538">
    <property type="component" value="Unassembled WGS sequence"/>
</dbReference>
<dbReference type="RefSeq" id="WP_191070927.1">
    <property type="nucleotide sequence ID" value="NZ_CP060506.1"/>
</dbReference>
<evidence type="ECO:0000313" key="3">
    <source>
        <dbReference type="EMBL" id="MBD3688832.1"/>
    </source>
</evidence>
<evidence type="ECO:0000259" key="2">
    <source>
        <dbReference type="Pfam" id="PF11268"/>
    </source>
</evidence>
<comment type="caution">
    <text evidence="3">The sequence shown here is derived from an EMBL/GenBank/DDBJ whole genome shotgun (WGS) entry which is preliminary data.</text>
</comment>
<dbReference type="AlphaFoldDB" id="A0A8I0G6S1"/>